<feature type="transmembrane region" description="Helical" evidence="9">
    <location>
        <begin position="90"/>
        <end position="107"/>
    </location>
</feature>
<dbReference type="AlphaFoldDB" id="A0A9P0MP62"/>
<protein>
    <recommendedName>
        <fullName evidence="8">Gustatory receptor</fullName>
    </recommendedName>
</protein>
<dbReference type="GO" id="GO:0050916">
    <property type="term" value="P:sensory perception of sweet taste"/>
    <property type="evidence" value="ECO:0007669"/>
    <property type="project" value="UniProtKB-ARBA"/>
</dbReference>
<keyword evidence="11" id="KW-1185">Reference proteome</keyword>
<evidence type="ECO:0000313" key="11">
    <source>
        <dbReference type="Proteomes" id="UP001152798"/>
    </source>
</evidence>
<name>A0A9P0MP62_NEZVI</name>
<dbReference type="PANTHER" id="PTHR21421">
    <property type="entry name" value="GUSTATORY RECEPTOR"/>
    <property type="match status" value="1"/>
</dbReference>
<accession>A0A9P0MP62</accession>
<evidence type="ECO:0000313" key="10">
    <source>
        <dbReference type="EMBL" id="CAH1399670.1"/>
    </source>
</evidence>
<dbReference type="PIRSF" id="PIRSF038981">
    <property type="entry name" value="GRP"/>
    <property type="match status" value="1"/>
</dbReference>
<dbReference type="GO" id="GO:0008527">
    <property type="term" value="F:taste receptor activity"/>
    <property type="evidence" value="ECO:0007669"/>
    <property type="project" value="InterPro"/>
</dbReference>
<evidence type="ECO:0000256" key="5">
    <source>
        <dbReference type="ARBA" id="ARBA00022989"/>
    </source>
</evidence>
<dbReference type="EMBL" id="OV725080">
    <property type="protein sequence ID" value="CAH1399670.1"/>
    <property type="molecule type" value="Genomic_DNA"/>
</dbReference>
<keyword evidence="6 9" id="KW-0472">Membrane</keyword>
<evidence type="ECO:0000256" key="1">
    <source>
        <dbReference type="ARBA" id="ARBA00004651"/>
    </source>
</evidence>
<keyword evidence="3" id="KW-1003">Cell membrane</keyword>
<dbReference type="PANTHER" id="PTHR21421:SF29">
    <property type="entry name" value="GUSTATORY RECEPTOR 5A FOR TREHALOSE-RELATED"/>
    <property type="match status" value="1"/>
</dbReference>
<evidence type="ECO:0000256" key="8">
    <source>
        <dbReference type="PIRNR" id="PIRNR038981"/>
    </source>
</evidence>
<keyword evidence="8" id="KW-0807">Transducer</keyword>
<dbReference type="Pfam" id="PF06151">
    <property type="entry name" value="Trehalose_recp"/>
    <property type="match status" value="1"/>
</dbReference>
<keyword evidence="7 8" id="KW-0675">Receptor</keyword>
<organism evidence="10 11">
    <name type="scientific">Nezara viridula</name>
    <name type="common">Southern green stink bug</name>
    <name type="synonym">Cimex viridulus</name>
    <dbReference type="NCBI Taxonomy" id="85310"/>
    <lineage>
        <taxon>Eukaryota</taxon>
        <taxon>Metazoa</taxon>
        <taxon>Ecdysozoa</taxon>
        <taxon>Arthropoda</taxon>
        <taxon>Hexapoda</taxon>
        <taxon>Insecta</taxon>
        <taxon>Pterygota</taxon>
        <taxon>Neoptera</taxon>
        <taxon>Paraneoptera</taxon>
        <taxon>Hemiptera</taxon>
        <taxon>Heteroptera</taxon>
        <taxon>Panheteroptera</taxon>
        <taxon>Pentatomomorpha</taxon>
        <taxon>Pentatomoidea</taxon>
        <taxon>Pentatomidae</taxon>
        <taxon>Pentatominae</taxon>
        <taxon>Nezara</taxon>
    </lineage>
</organism>
<sequence>MINNNIILRDRIDVDLLGNITTQNILHYLNEEDRKDPKKKKEKAASRSTIQLELQTPLIFAQIISLLPIYGVSSPDYKKLRYEWKSWKMFYSMVVIAINITHCSFAINRYVRDRGVSYKSLDHISGDIMFFGSALLVSISFLILVRQWKDFISKWAALQSEINNYESLTVQKKIKLLTYCLIFSSIFEHILSNTQFMLTAEANPDRLRAFLDNANITSVFGYNVWLALFAYLGNFLVTLIWNYADIFLTAISLSLANMFKQFNKELRMTAATVPEDKAISYWRKKRELYNSLSLFAKTVEDKMSRLVLISFAVNLYFICIQLLNSIKPLTSFLRVAYFCGSFGHILFRTCSVCFAATSIYEHSKGSLPILYSVPSEQFNTEVQRLTNQVTSETLALTGCKFFTVTRSLMLTIAGTIVTYEVVLVQFSGMSDDGGS</sequence>
<dbReference type="InterPro" id="IPR009318">
    <property type="entry name" value="Gustatory_rcpt"/>
</dbReference>
<comment type="similarity">
    <text evidence="2">Belongs to the insect chemoreceptor superfamily. Gustatory receptor (GR) family. Gr5a subfamily.</text>
</comment>
<comment type="subcellular location">
    <subcellularLocation>
        <location evidence="1">Cell membrane</location>
        <topology evidence="1">Multi-pass membrane protein</topology>
    </subcellularLocation>
</comment>
<comment type="function">
    <text evidence="8">Plays a role in the sugar gustatory response.</text>
</comment>
<feature type="transmembrane region" description="Helical" evidence="9">
    <location>
        <begin position="306"/>
        <end position="323"/>
    </location>
</feature>
<evidence type="ECO:0000256" key="3">
    <source>
        <dbReference type="ARBA" id="ARBA00022475"/>
    </source>
</evidence>
<feature type="transmembrane region" description="Helical" evidence="9">
    <location>
        <begin position="128"/>
        <end position="148"/>
    </location>
</feature>
<dbReference type="GO" id="GO:0007165">
    <property type="term" value="P:signal transduction"/>
    <property type="evidence" value="ECO:0007669"/>
    <property type="project" value="UniProtKB-KW"/>
</dbReference>
<evidence type="ECO:0000256" key="9">
    <source>
        <dbReference type="SAM" id="Phobius"/>
    </source>
</evidence>
<keyword evidence="4 9" id="KW-0812">Transmembrane</keyword>
<proteinExistence type="inferred from homology"/>
<keyword evidence="5 9" id="KW-1133">Transmembrane helix</keyword>
<dbReference type="GO" id="GO:0005886">
    <property type="term" value="C:plasma membrane"/>
    <property type="evidence" value="ECO:0007669"/>
    <property type="project" value="UniProtKB-SubCell"/>
</dbReference>
<feature type="transmembrane region" description="Helical" evidence="9">
    <location>
        <begin position="210"/>
        <end position="233"/>
    </location>
</feature>
<dbReference type="Proteomes" id="UP001152798">
    <property type="component" value="Chromosome 4"/>
</dbReference>
<gene>
    <name evidence="10" type="ORF">NEZAVI_LOCUS9075</name>
</gene>
<evidence type="ECO:0000256" key="2">
    <source>
        <dbReference type="ARBA" id="ARBA00005327"/>
    </source>
</evidence>
<dbReference type="OrthoDB" id="5800391at2759"/>
<evidence type="ECO:0000256" key="7">
    <source>
        <dbReference type="ARBA" id="ARBA00023170"/>
    </source>
</evidence>
<reference evidence="10" key="1">
    <citation type="submission" date="2022-01" db="EMBL/GenBank/DDBJ databases">
        <authorList>
            <person name="King R."/>
        </authorList>
    </citation>
    <scope>NUCLEOTIDE SEQUENCE</scope>
</reference>
<evidence type="ECO:0000256" key="4">
    <source>
        <dbReference type="ARBA" id="ARBA00022692"/>
    </source>
</evidence>
<evidence type="ECO:0000256" key="6">
    <source>
        <dbReference type="ARBA" id="ARBA00023136"/>
    </source>
</evidence>